<sequence>MVSVLVDSRLLVDQCDELNRLVLSIKQNIDGALGQYTNEISEWLELKKDLLASTSIKDLVSLNVGGKIFRTSIETLKKEKDTFFTDLLSREWQLETDNHGRICIDRNGELFAELLDYLRTGHVIVPDERLCRRLLHEAQFYHFNTLSKLLSQIVCKAEHFFVGSTLLSDSQKEKLNEFYGINDQYWKLIYKGSKDGFDVSVFHGCCDNKGPTMTVIQSIDGYLFGGFTSVSWASALGSHKNDSKAFLFSLTSPKFIGETKFVCKDPLGTNAIFHSFSCGPTFGTGHDLIISNNSNTNRDNYCNFPHAYLDHLGHGTATFTGLKHFQTLEIEVFKLA</sequence>
<feature type="domain" description="TLDc" evidence="2">
    <location>
        <begin position="161"/>
        <end position="336"/>
    </location>
</feature>
<dbReference type="Gene3D" id="3.30.710.10">
    <property type="entry name" value="Potassium Channel Kv1.1, Chain A"/>
    <property type="match status" value="1"/>
</dbReference>
<dbReference type="PROSITE" id="PS50097">
    <property type="entry name" value="BTB"/>
    <property type="match status" value="1"/>
</dbReference>
<dbReference type="EMBL" id="CAJNOK010009866">
    <property type="protein sequence ID" value="CAF1100367.1"/>
    <property type="molecule type" value="Genomic_DNA"/>
</dbReference>
<comment type="caution">
    <text evidence="4">The sequence shown here is derived from an EMBL/GenBank/DDBJ whole genome shotgun (WGS) entry which is preliminary data.</text>
</comment>
<feature type="domain" description="BTB" evidence="1">
    <location>
        <begin position="58"/>
        <end position="127"/>
    </location>
</feature>
<dbReference type="PROSITE" id="PS51886">
    <property type="entry name" value="TLDC"/>
    <property type="match status" value="1"/>
</dbReference>
<dbReference type="SMART" id="SM00584">
    <property type="entry name" value="TLDc"/>
    <property type="match status" value="1"/>
</dbReference>
<reference evidence="4" key="1">
    <citation type="submission" date="2021-02" db="EMBL/GenBank/DDBJ databases">
        <authorList>
            <person name="Nowell W R."/>
        </authorList>
    </citation>
    <scope>NUCLEOTIDE SEQUENCE</scope>
</reference>
<evidence type="ECO:0000313" key="4">
    <source>
        <dbReference type="EMBL" id="CAF3861739.1"/>
    </source>
</evidence>
<dbReference type="Proteomes" id="UP000682733">
    <property type="component" value="Unassembled WGS sequence"/>
</dbReference>
<dbReference type="CDD" id="cd18316">
    <property type="entry name" value="BTB_POZ_KCTD-like"/>
    <property type="match status" value="1"/>
</dbReference>
<dbReference type="SMART" id="SM00225">
    <property type="entry name" value="BTB"/>
    <property type="match status" value="1"/>
</dbReference>
<dbReference type="Proteomes" id="UP000677228">
    <property type="component" value="Unassembled WGS sequence"/>
</dbReference>
<dbReference type="PANTHER" id="PTHR11145:SF8">
    <property type="entry name" value="RE57120P"/>
    <property type="match status" value="1"/>
</dbReference>
<evidence type="ECO:0000259" key="1">
    <source>
        <dbReference type="PROSITE" id="PS50097"/>
    </source>
</evidence>
<evidence type="ECO:0000259" key="2">
    <source>
        <dbReference type="PROSITE" id="PS51886"/>
    </source>
</evidence>
<name>A0A8S2KN39_9BILA</name>
<organism evidence="4 5">
    <name type="scientific">Didymodactylos carnosus</name>
    <dbReference type="NCBI Taxonomy" id="1234261"/>
    <lineage>
        <taxon>Eukaryota</taxon>
        <taxon>Metazoa</taxon>
        <taxon>Spiralia</taxon>
        <taxon>Gnathifera</taxon>
        <taxon>Rotifera</taxon>
        <taxon>Eurotatoria</taxon>
        <taxon>Bdelloidea</taxon>
        <taxon>Philodinida</taxon>
        <taxon>Philodinidae</taxon>
        <taxon>Didymodactylos</taxon>
    </lineage>
</organism>
<accession>A0A8S2KN39</accession>
<dbReference type="GO" id="GO:0051260">
    <property type="term" value="P:protein homooligomerization"/>
    <property type="evidence" value="ECO:0007669"/>
    <property type="project" value="InterPro"/>
</dbReference>
<gene>
    <name evidence="3" type="ORF">OVA965_LOCUS19262</name>
    <name evidence="4" type="ORF">TMI583_LOCUS19273</name>
</gene>
<dbReference type="SUPFAM" id="SSF54695">
    <property type="entry name" value="POZ domain"/>
    <property type="match status" value="1"/>
</dbReference>
<dbReference type="AlphaFoldDB" id="A0A8S2KN39"/>
<dbReference type="InterPro" id="IPR011333">
    <property type="entry name" value="SKP1/BTB/POZ_sf"/>
</dbReference>
<evidence type="ECO:0008006" key="6">
    <source>
        <dbReference type="Google" id="ProtNLM"/>
    </source>
</evidence>
<dbReference type="Pfam" id="PF02214">
    <property type="entry name" value="BTB_2"/>
    <property type="match status" value="1"/>
</dbReference>
<dbReference type="EMBL" id="CAJOBA010009884">
    <property type="protein sequence ID" value="CAF3861739.1"/>
    <property type="molecule type" value="Genomic_DNA"/>
</dbReference>
<proteinExistence type="predicted"/>
<dbReference type="InterPro" id="IPR006571">
    <property type="entry name" value="TLDc_dom"/>
</dbReference>
<evidence type="ECO:0000313" key="3">
    <source>
        <dbReference type="EMBL" id="CAF1100367.1"/>
    </source>
</evidence>
<dbReference type="InterPro" id="IPR003131">
    <property type="entry name" value="T1-type_BTB"/>
</dbReference>
<dbReference type="InterPro" id="IPR045068">
    <property type="entry name" value="BACURD1-3"/>
</dbReference>
<dbReference type="PANTHER" id="PTHR11145">
    <property type="entry name" value="BTB/POZ DOMAIN-CONTAINING ADAPTER FOR CUL3-MEDIATED RHOA DEGRADATION PROTEIN FAMILY MEMBER"/>
    <property type="match status" value="1"/>
</dbReference>
<dbReference type="InterPro" id="IPR000210">
    <property type="entry name" value="BTB/POZ_dom"/>
</dbReference>
<protein>
    <recommendedName>
        <fullName evidence="6">TLDc domain-containing protein</fullName>
    </recommendedName>
</protein>
<dbReference type="Pfam" id="PF07534">
    <property type="entry name" value="TLD"/>
    <property type="match status" value="1"/>
</dbReference>
<evidence type="ECO:0000313" key="5">
    <source>
        <dbReference type="Proteomes" id="UP000682733"/>
    </source>
</evidence>